<dbReference type="EMBL" id="DUZY01000008">
    <property type="protein sequence ID" value="DAD48349.1"/>
    <property type="molecule type" value="Genomic_DNA"/>
</dbReference>
<evidence type="ECO:0000313" key="2">
    <source>
        <dbReference type="Proteomes" id="UP000607653"/>
    </source>
</evidence>
<dbReference type="Proteomes" id="UP000607653">
    <property type="component" value="Unassembled WGS sequence"/>
</dbReference>
<keyword evidence="2" id="KW-1185">Reference proteome</keyword>
<comment type="caution">
    <text evidence="1">The sequence shown here is derived from an EMBL/GenBank/DDBJ whole genome shotgun (WGS) entry which is preliminary data.</text>
</comment>
<protein>
    <submittedName>
        <fullName evidence="1">Uncharacterized protein</fullName>
    </submittedName>
</protein>
<evidence type="ECO:0000313" key="1">
    <source>
        <dbReference type="EMBL" id="DAD48349.1"/>
    </source>
</evidence>
<gene>
    <name evidence="1" type="ORF">HUJ06_018286</name>
</gene>
<proteinExistence type="predicted"/>
<reference evidence="1 2" key="1">
    <citation type="journal article" date="2020" name="Mol. Biol. Evol.">
        <title>Distinct Expression and Methylation Patterns for Genes with Different Fates following a Single Whole-Genome Duplication in Flowering Plants.</title>
        <authorList>
            <person name="Shi T."/>
            <person name="Rahmani R.S."/>
            <person name="Gugger P.F."/>
            <person name="Wang M."/>
            <person name="Li H."/>
            <person name="Zhang Y."/>
            <person name="Li Z."/>
            <person name="Wang Q."/>
            <person name="Van de Peer Y."/>
            <person name="Marchal K."/>
            <person name="Chen J."/>
        </authorList>
    </citation>
    <scope>NUCLEOTIDE SEQUENCE [LARGE SCALE GENOMIC DNA]</scope>
    <source>
        <tissue evidence="1">Leaf</tissue>
    </source>
</reference>
<name>A0A822ZZ14_NELNU</name>
<dbReference type="AlphaFoldDB" id="A0A822ZZ14"/>
<organism evidence="1 2">
    <name type="scientific">Nelumbo nucifera</name>
    <name type="common">Sacred lotus</name>
    <dbReference type="NCBI Taxonomy" id="4432"/>
    <lineage>
        <taxon>Eukaryota</taxon>
        <taxon>Viridiplantae</taxon>
        <taxon>Streptophyta</taxon>
        <taxon>Embryophyta</taxon>
        <taxon>Tracheophyta</taxon>
        <taxon>Spermatophyta</taxon>
        <taxon>Magnoliopsida</taxon>
        <taxon>Proteales</taxon>
        <taxon>Nelumbonaceae</taxon>
        <taxon>Nelumbo</taxon>
    </lineage>
</organism>
<accession>A0A822ZZ14</accession>
<sequence length="40" mass="4624">MKETIAHSLTYMACKYERDQCVDICLQGVDLQTIFSIINE</sequence>